<dbReference type="Pfam" id="PF00392">
    <property type="entry name" value="GntR"/>
    <property type="match status" value="1"/>
</dbReference>
<keyword evidence="1" id="KW-0805">Transcription regulation</keyword>
<dbReference type="PROSITE" id="PS50949">
    <property type="entry name" value="HTH_GNTR"/>
    <property type="match status" value="1"/>
</dbReference>
<sequence length="124" mass="13567">MQIIVSTTSGVPLYEQIKTQVRAAIHGGDLRDGALLPSLRQLAAQLRVSIITVTRAYNDLVAEGLVANEHGRGFAVLPVDRAVATAALQERVDRGIDEVVTAARAAQVSRDDLLRRVERQWNQE</sequence>
<feature type="domain" description="HTH gntR-type" evidence="4">
    <location>
        <begin position="11"/>
        <end position="79"/>
    </location>
</feature>
<dbReference type="InterPro" id="IPR036388">
    <property type="entry name" value="WH-like_DNA-bd_sf"/>
</dbReference>
<keyword evidence="6" id="KW-1185">Reference proteome</keyword>
<gene>
    <name evidence="5" type="ORF">GCM10025867_42740</name>
</gene>
<name>A0ABN6Y4A5_9MICO</name>
<dbReference type="Proteomes" id="UP001321486">
    <property type="component" value="Chromosome"/>
</dbReference>
<evidence type="ECO:0000313" key="6">
    <source>
        <dbReference type="Proteomes" id="UP001321486"/>
    </source>
</evidence>
<dbReference type="PANTHER" id="PTHR38445:SF7">
    <property type="entry name" value="GNTR-FAMILY TRANSCRIPTIONAL REGULATOR"/>
    <property type="match status" value="1"/>
</dbReference>
<keyword evidence="2" id="KW-0238">DNA-binding</keyword>
<evidence type="ECO:0000259" key="4">
    <source>
        <dbReference type="PROSITE" id="PS50949"/>
    </source>
</evidence>
<dbReference type="InterPro" id="IPR036390">
    <property type="entry name" value="WH_DNA-bd_sf"/>
</dbReference>
<dbReference type="PANTHER" id="PTHR38445">
    <property type="entry name" value="HTH-TYPE TRANSCRIPTIONAL REPRESSOR YTRA"/>
    <property type="match status" value="1"/>
</dbReference>
<dbReference type="Gene3D" id="1.10.10.10">
    <property type="entry name" value="Winged helix-like DNA-binding domain superfamily/Winged helix DNA-binding domain"/>
    <property type="match status" value="1"/>
</dbReference>
<evidence type="ECO:0000256" key="3">
    <source>
        <dbReference type="ARBA" id="ARBA00023163"/>
    </source>
</evidence>
<protein>
    <submittedName>
        <fullName evidence="5">GntR family transcriptional regulator</fullName>
    </submittedName>
</protein>
<proteinExistence type="predicted"/>
<dbReference type="SUPFAM" id="SSF46785">
    <property type="entry name" value="Winged helix' DNA-binding domain"/>
    <property type="match status" value="1"/>
</dbReference>
<dbReference type="SMART" id="SM00345">
    <property type="entry name" value="HTH_GNTR"/>
    <property type="match status" value="1"/>
</dbReference>
<dbReference type="RefSeq" id="WP_286344677.1">
    <property type="nucleotide sequence ID" value="NZ_AP027732.1"/>
</dbReference>
<evidence type="ECO:0000313" key="5">
    <source>
        <dbReference type="EMBL" id="BDZ52033.1"/>
    </source>
</evidence>
<evidence type="ECO:0000256" key="1">
    <source>
        <dbReference type="ARBA" id="ARBA00023015"/>
    </source>
</evidence>
<dbReference type="CDD" id="cd07377">
    <property type="entry name" value="WHTH_GntR"/>
    <property type="match status" value="1"/>
</dbReference>
<accession>A0ABN6Y4A5</accession>
<organism evidence="5 6">
    <name type="scientific">Frondihabitans sucicola</name>
    <dbReference type="NCBI Taxonomy" id="1268041"/>
    <lineage>
        <taxon>Bacteria</taxon>
        <taxon>Bacillati</taxon>
        <taxon>Actinomycetota</taxon>
        <taxon>Actinomycetes</taxon>
        <taxon>Micrococcales</taxon>
        <taxon>Microbacteriaceae</taxon>
        <taxon>Frondihabitans</taxon>
    </lineage>
</organism>
<reference evidence="6" key="1">
    <citation type="journal article" date="2019" name="Int. J. Syst. Evol. Microbiol.">
        <title>The Global Catalogue of Microorganisms (GCM) 10K type strain sequencing project: providing services to taxonomists for standard genome sequencing and annotation.</title>
        <authorList>
            <consortium name="The Broad Institute Genomics Platform"/>
            <consortium name="The Broad Institute Genome Sequencing Center for Infectious Disease"/>
            <person name="Wu L."/>
            <person name="Ma J."/>
        </authorList>
    </citation>
    <scope>NUCLEOTIDE SEQUENCE [LARGE SCALE GENOMIC DNA]</scope>
    <source>
        <strain evidence="6">NBRC 108728</strain>
    </source>
</reference>
<dbReference type="EMBL" id="AP027732">
    <property type="protein sequence ID" value="BDZ52033.1"/>
    <property type="molecule type" value="Genomic_DNA"/>
</dbReference>
<keyword evidence="3" id="KW-0804">Transcription</keyword>
<dbReference type="InterPro" id="IPR000524">
    <property type="entry name" value="Tscrpt_reg_HTH_GntR"/>
</dbReference>
<evidence type="ECO:0000256" key="2">
    <source>
        <dbReference type="ARBA" id="ARBA00023125"/>
    </source>
</evidence>